<accession>A0A4C1UUT1</accession>
<gene>
    <name evidence="1" type="ORF">EVAR_94506_1</name>
</gene>
<reference evidence="1 2" key="1">
    <citation type="journal article" date="2019" name="Commun. Biol.">
        <title>The bagworm genome reveals a unique fibroin gene that provides high tensile strength.</title>
        <authorList>
            <person name="Kono N."/>
            <person name="Nakamura H."/>
            <person name="Ohtoshi R."/>
            <person name="Tomita M."/>
            <person name="Numata K."/>
            <person name="Arakawa K."/>
        </authorList>
    </citation>
    <scope>NUCLEOTIDE SEQUENCE [LARGE SCALE GENOMIC DNA]</scope>
</reference>
<evidence type="ECO:0000313" key="2">
    <source>
        <dbReference type="Proteomes" id="UP000299102"/>
    </source>
</evidence>
<evidence type="ECO:0000313" key="1">
    <source>
        <dbReference type="EMBL" id="GBP30198.1"/>
    </source>
</evidence>
<comment type="caution">
    <text evidence="1">The sequence shown here is derived from an EMBL/GenBank/DDBJ whole genome shotgun (WGS) entry which is preliminary data.</text>
</comment>
<organism evidence="1 2">
    <name type="scientific">Eumeta variegata</name>
    <name type="common">Bagworm moth</name>
    <name type="synonym">Eumeta japonica</name>
    <dbReference type="NCBI Taxonomy" id="151549"/>
    <lineage>
        <taxon>Eukaryota</taxon>
        <taxon>Metazoa</taxon>
        <taxon>Ecdysozoa</taxon>
        <taxon>Arthropoda</taxon>
        <taxon>Hexapoda</taxon>
        <taxon>Insecta</taxon>
        <taxon>Pterygota</taxon>
        <taxon>Neoptera</taxon>
        <taxon>Endopterygota</taxon>
        <taxon>Lepidoptera</taxon>
        <taxon>Glossata</taxon>
        <taxon>Ditrysia</taxon>
        <taxon>Tineoidea</taxon>
        <taxon>Psychidae</taxon>
        <taxon>Oiketicinae</taxon>
        <taxon>Eumeta</taxon>
    </lineage>
</organism>
<protein>
    <submittedName>
        <fullName evidence="1">Uncharacterized protein</fullName>
    </submittedName>
</protein>
<dbReference type="AlphaFoldDB" id="A0A4C1UUT1"/>
<keyword evidence="2" id="KW-1185">Reference proteome</keyword>
<name>A0A4C1UUT1_EUMVA</name>
<dbReference type="EMBL" id="BGZK01000230">
    <property type="protein sequence ID" value="GBP30198.1"/>
    <property type="molecule type" value="Genomic_DNA"/>
</dbReference>
<proteinExistence type="predicted"/>
<sequence>MDTHLTMLTHTHMRTHTHSHVHTHRYFKATLGADGVRTAVAGPLSLLLKRNTPIPSLLSRTLKVQQRATS</sequence>
<dbReference type="Proteomes" id="UP000299102">
    <property type="component" value="Unassembled WGS sequence"/>
</dbReference>